<dbReference type="KEGG" id="oxy:HCG48_20665"/>
<keyword evidence="1" id="KW-1133">Transmembrane helix</keyword>
<keyword evidence="3" id="KW-1185">Reference proteome</keyword>
<proteinExistence type="predicted"/>
<keyword evidence="1" id="KW-0472">Membrane</keyword>
<feature type="transmembrane region" description="Helical" evidence="1">
    <location>
        <begin position="7"/>
        <end position="25"/>
    </location>
</feature>
<accession>A0A6H1U507</accession>
<evidence type="ECO:0000256" key="1">
    <source>
        <dbReference type="SAM" id="Phobius"/>
    </source>
</evidence>
<evidence type="ECO:0000313" key="2">
    <source>
        <dbReference type="EMBL" id="QIZ72709.1"/>
    </source>
</evidence>
<dbReference type="Proteomes" id="UP000500857">
    <property type="component" value="Chromosome"/>
</dbReference>
<dbReference type="EMBL" id="CP051167">
    <property type="protein sequence ID" value="QIZ72709.1"/>
    <property type="molecule type" value="Genomic_DNA"/>
</dbReference>
<protein>
    <submittedName>
        <fullName evidence="2">Uncharacterized protein</fullName>
    </submittedName>
</protein>
<organism evidence="2 3">
    <name type="scientific">Oxynema aestuarii AP17</name>
    <dbReference type="NCBI Taxonomy" id="2064643"/>
    <lineage>
        <taxon>Bacteria</taxon>
        <taxon>Bacillati</taxon>
        <taxon>Cyanobacteriota</taxon>
        <taxon>Cyanophyceae</taxon>
        <taxon>Oscillatoriophycideae</taxon>
        <taxon>Oscillatoriales</taxon>
        <taxon>Oscillatoriaceae</taxon>
        <taxon>Oxynema</taxon>
        <taxon>Oxynema aestuarii</taxon>
    </lineage>
</organism>
<name>A0A6H1U507_9CYAN</name>
<sequence>MDSTVGFILKVIVASAVLSVAIKWVGPQFALPATATIAAIGVFTPPAILALLLSWRMWQQRGE</sequence>
<keyword evidence="1" id="KW-0812">Transmembrane</keyword>
<evidence type="ECO:0000313" key="3">
    <source>
        <dbReference type="Proteomes" id="UP000500857"/>
    </source>
</evidence>
<reference evidence="2 3" key="1">
    <citation type="submission" date="2020-04" db="EMBL/GenBank/DDBJ databases">
        <authorList>
            <person name="Basu S."/>
            <person name="Maruthanayagam V."/>
            <person name="Chakraborty S."/>
            <person name="Pramanik A."/>
            <person name="Mukherjee J."/>
            <person name="Brink B."/>
        </authorList>
    </citation>
    <scope>NUCLEOTIDE SEQUENCE [LARGE SCALE GENOMIC DNA]</scope>
    <source>
        <strain evidence="2 3">AP17</strain>
    </source>
</reference>
<gene>
    <name evidence="2" type="ORF">HCG48_20665</name>
</gene>
<dbReference type="AlphaFoldDB" id="A0A6H1U507"/>
<dbReference type="RefSeq" id="WP_168570856.1">
    <property type="nucleotide sequence ID" value="NZ_CP051167.1"/>
</dbReference>
<feature type="transmembrane region" description="Helical" evidence="1">
    <location>
        <begin position="31"/>
        <end position="53"/>
    </location>
</feature>